<proteinExistence type="predicted"/>
<dbReference type="Pfam" id="PF13407">
    <property type="entry name" value="Peripla_BP_4"/>
    <property type="match status" value="1"/>
</dbReference>
<accession>A0A2A4Z9W6</accession>
<dbReference type="InterPro" id="IPR025997">
    <property type="entry name" value="SBP_2_dom"/>
</dbReference>
<dbReference type="EMBL" id="NVUS01000001">
    <property type="protein sequence ID" value="PCJ03765.1"/>
    <property type="molecule type" value="Genomic_DNA"/>
</dbReference>
<evidence type="ECO:0000259" key="1">
    <source>
        <dbReference type="Pfam" id="PF13407"/>
    </source>
</evidence>
<evidence type="ECO:0000313" key="2">
    <source>
        <dbReference type="EMBL" id="PCJ03765.1"/>
    </source>
</evidence>
<organism evidence="2">
    <name type="scientific">OCS116 cluster bacterium</name>
    <dbReference type="NCBI Taxonomy" id="2030921"/>
    <lineage>
        <taxon>Bacteria</taxon>
        <taxon>Pseudomonadati</taxon>
        <taxon>Pseudomonadota</taxon>
        <taxon>Alphaproteobacteria</taxon>
        <taxon>OCS116 cluster</taxon>
    </lineage>
</organism>
<name>A0A2A4Z9W6_9PROT</name>
<dbReference type="AlphaFoldDB" id="A0A2A4Z9W6"/>
<protein>
    <recommendedName>
        <fullName evidence="1">Periplasmic binding protein domain-containing protein</fullName>
    </recommendedName>
</protein>
<dbReference type="SUPFAM" id="SSF53822">
    <property type="entry name" value="Periplasmic binding protein-like I"/>
    <property type="match status" value="1"/>
</dbReference>
<gene>
    <name evidence="2" type="ORF">COB13_00585</name>
</gene>
<comment type="caution">
    <text evidence="2">The sequence shown here is derived from an EMBL/GenBank/DDBJ whole genome shotgun (WGS) entry which is preliminary data.</text>
</comment>
<dbReference type="Gene3D" id="3.40.50.2300">
    <property type="match status" value="2"/>
</dbReference>
<reference evidence="2" key="2">
    <citation type="journal article" date="2018" name="ISME J.">
        <title>A dynamic microbial community with high functional redundancy inhabits the cold, oxic subseafloor aquifer.</title>
        <authorList>
            <person name="Tully B.J."/>
            <person name="Wheat C.G."/>
            <person name="Glazer B.T."/>
            <person name="Huber J.A."/>
        </authorList>
    </citation>
    <scope>NUCLEOTIDE SEQUENCE</scope>
    <source>
        <strain evidence="2">NORP83</strain>
    </source>
</reference>
<feature type="domain" description="Periplasmic binding protein" evidence="1">
    <location>
        <begin position="9"/>
        <end position="140"/>
    </location>
</feature>
<dbReference type="InterPro" id="IPR028082">
    <property type="entry name" value="Peripla_BP_I"/>
</dbReference>
<sequence length="205" mass="22327">MVWAEVTSPKEFAELIERIAKTCDVIAAVATDCLQVSTAVAEAKARGVATFSLLSDFAQDVRAGYFGANNLKVGRSAAWMIANTAKRVGKVGLFVGGSRWHGHALRETGFRSYFREHAPQFQVIESVTNLETRKLTYEAAGEDMSVVVNEIMPETISGMAEGLVTAVQVTPLDDICRNLIVSMSGSVIEKTFEKPGQVFYISENI</sequence>
<dbReference type="CDD" id="cd06307">
    <property type="entry name" value="PBP1_sugar_binding"/>
    <property type="match status" value="1"/>
</dbReference>
<reference key="1">
    <citation type="submission" date="2017-08" db="EMBL/GenBank/DDBJ databases">
        <title>A dynamic microbial community with high functional redundancy inhabits the cold, oxic subseafloor aquifer.</title>
        <authorList>
            <person name="Tully B.J."/>
            <person name="Wheat C.G."/>
            <person name="Glazer B.T."/>
            <person name="Huber J.A."/>
        </authorList>
    </citation>
    <scope>NUCLEOTIDE SEQUENCE [LARGE SCALE GENOMIC DNA]</scope>
</reference>